<protein>
    <recommendedName>
        <fullName evidence="3">Group-specific protein</fullName>
    </recommendedName>
</protein>
<reference evidence="1 2" key="1">
    <citation type="submission" date="2017-09" db="EMBL/GenBank/DDBJ databases">
        <title>Large-scale bioinformatics analysis of Bacillus genomes uncovers conserved roles of natural products in bacterial physiology.</title>
        <authorList>
            <consortium name="Agbiome Team Llc"/>
            <person name="Bleich R.M."/>
            <person name="Grubbs K.J."/>
            <person name="Santa Maria K.C."/>
            <person name="Allen S.E."/>
            <person name="Farag S."/>
            <person name="Shank E.A."/>
            <person name="Bowers A."/>
        </authorList>
    </citation>
    <scope>NUCLEOTIDE SEQUENCE [LARGE SCALE GENOMIC DNA]</scope>
    <source>
        <strain evidence="1 2">AFS029792</strain>
    </source>
</reference>
<dbReference type="AlphaFoldDB" id="A0A9X7E7P5"/>
<organism evidence="1 2">
    <name type="scientific">Bacillus cereus</name>
    <dbReference type="NCBI Taxonomy" id="1396"/>
    <lineage>
        <taxon>Bacteria</taxon>
        <taxon>Bacillati</taxon>
        <taxon>Bacillota</taxon>
        <taxon>Bacilli</taxon>
        <taxon>Bacillales</taxon>
        <taxon>Bacillaceae</taxon>
        <taxon>Bacillus</taxon>
        <taxon>Bacillus cereus group</taxon>
    </lineage>
</organism>
<accession>A0A9X7E7P5</accession>
<sequence length="123" mass="14351">MSNSGAALSVSRLIVANVEEKEYHFIVREHPIVGKFISLFENGKEYGLLDKQIANKDKFITSELTKLDYFNIDVLYHTPGWIWIGMDQLGLHAREATYNEVDVIMKLKEDLYYIDIYEETKMQ</sequence>
<dbReference type="Proteomes" id="UP000225135">
    <property type="component" value="Unassembled WGS sequence"/>
</dbReference>
<evidence type="ECO:0000313" key="1">
    <source>
        <dbReference type="EMBL" id="PHG82769.1"/>
    </source>
</evidence>
<dbReference type="RefSeq" id="WP_016081222.1">
    <property type="nucleotide sequence ID" value="NZ_NUQH01000014.1"/>
</dbReference>
<proteinExistence type="predicted"/>
<evidence type="ECO:0008006" key="3">
    <source>
        <dbReference type="Google" id="ProtNLM"/>
    </source>
</evidence>
<dbReference type="EMBL" id="NUUR01000024">
    <property type="protein sequence ID" value="PHG82769.1"/>
    <property type="molecule type" value="Genomic_DNA"/>
</dbReference>
<name>A0A9X7E7P5_BACCE</name>
<comment type="caution">
    <text evidence="1">The sequence shown here is derived from an EMBL/GenBank/DDBJ whole genome shotgun (WGS) entry which is preliminary data.</text>
</comment>
<evidence type="ECO:0000313" key="2">
    <source>
        <dbReference type="Proteomes" id="UP000225135"/>
    </source>
</evidence>
<gene>
    <name evidence="1" type="ORF">COI69_09425</name>
</gene>